<dbReference type="SUPFAM" id="SSF56112">
    <property type="entry name" value="Protein kinase-like (PK-like)"/>
    <property type="match status" value="1"/>
</dbReference>
<evidence type="ECO:0000256" key="7">
    <source>
        <dbReference type="ARBA" id="ARBA00047899"/>
    </source>
</evidence>
<dbReference type="EC" id="2.7.11.1" evidence="1"/>
<comment type="catalytic activity">
    <reaction evidence="7">
        <text>L-threonyl-[protein] + ATP = O-phospho-L-threonyl-[protein] + ADP + H(+)</text>
        <dbReference type="Rhea" id="RHEA:46608"/>
        <dbReference type="Rhea" id="RHEA-COMP:11060"/>
        <dbReference type="Rhea" id="RHEA-COMP:11605"/>
        <dbReference type="ChEBI" id="CHEBI:15378"/>
        <dbReference type="ChEBI" id="CHEBI:30013"/>
        <dbReference type="ChEBI" id="CHEBI:30616"/>
        <dbReference type="ChEBI" id="CHEBI:61977"/>
        <dbReference type="ChEBI" id="CHEBI:456216"/>
        <dbReference type="EC" id="2.7.11.1"/>
    </reaction>
</comment>
<name>A0A562IVE4_9ACTN</name>
<keyword evidence="2" id="KW-0723">Serine/threonine-protein kinase</keyword>
<dbReference type="PROSITE" id="PS50011">
    <property type="entry name" value="PROTEIN_KINASE_DOM"/>
    <property type="match status" value="1"/>
</dbReference>
<accession>A0A562IVE4</accession>
<dbReference type="FunFam" id="1.10.510.10:FF:000021">
    <property type="entry name" value="Serine/threonine protein kinase"/>
    <property type="match status" value="1"/>
</dbReference>
<evidence type="ECO:0000256" key="5">
    <source>
        <dbReference type="ARBA" id="ARBA00022777"/>
    </source>
</evidence>
<reference evidence="12 13" key="1">
    <citation type="submission" date="2019-07" db="EMBL/GenBank/DDBJ databases">
        <title>R&amp;d 2014.</title>
        <authorList>
            <person name="Klenk H.-P."/>
        </authorList>
    </citation>
    <scope>NUCLEOTIDE SEQUENCE [LARGE SCALE GENOMIC DNA]</scope>
    <source>
        <strain evidence="12 13">DSM 45764</strain>
    </source>
</reference>
<keyword evidence="10" id="KW-0812">Transmembrane</keyword>
<dbReference type="GO" id="GO:0005524">
    <property type="term" value="F:ATP binding"/>
    <property type="evidence" value="ECO:0007669"/>
    <property type="project" value="UniProtKB-KW"/>
</dbReference>
<evidence type="ECO:0000256" key="4">
    <source>
        <dbReference type="ARBA" id="ARBA00022741"/>
    </source>
</evidence>
<feature type="domain" description="Protein kinase" evidence="11">
    <location>
        <begin position="13"/>
        <end position="274"/>
    </location>
</feature>
<keyword evidence="6" id="KW-0067">ATP-binding</keyword>
<feature type="compositionally biased region" description="Low complexity" evidence="9">
    <location>
        <begin position="501"/>
        <end position="531"/>
    </location>
</feature>
<dbReference type="Gene3D" id="3.30.200.20">
    <property type="entry name" value="Phosphorylase Kinase, domain 1"/>
    <property type="match status" value="1"/>
</dbReference>
<evidence type="ECO:0000256" key="1">
    <source>
        <dbReference type="ARBA" id="ARBA00012513"/>
    </source>
</evidence>
<feature type="region of interest" description="Disordered" evidence="9">
    <location>
        <begin position="302"/>
        <end position="341"/>
    </location>
</feature>
<feature type="compositionally biased region" description="Polar residues" evidence="9">
    <location>
        <begin position="483"/>
        <end position="492"/>
    </location>
</feature>
<dbReference type="PANTHER" id="PTHR43289:SF6">
    <property type="entry name" value="SERINE_THREONINE-PROTEIN KINASE NEKL-3"/>
    <property type="match status" value="1"/>
</dbReference>
<dbReference type="Gene3D" id="1.10.510.10">
    <property type="entry name" value="Transferase(Phosphotransferase) domain 1"/>
    <property type="match status" value="1"/>
</dbReference>
<comment type="catalytic activity">
    <reaction evidence="8">
        <text>L-seryl-[protein] + ATP = O-phospho-L-seryl-[protein] + ADP + H(+)</text>
        <dbReference type="Rhea" id="RHEA:17989"/>
        <dbReference type="Rhea" id="RHEA-COMP:9863"/>
        <dbReference type="Rhea" id="RHEA-COMP:11604"/>
        <dbReference type="ChEBI" id="CHEBI:15378"/>
        <dbReference type="ChEBI" id="CHEBI:29999"/>
        <dbReference type="ChEBI" id="CHEBI:30616"/>
        <dbReference type="ChEBI" id="CHEBI:83421"/>
        <dbReference type="ChEBI" id="CHEBI:456216"/>
        <dbReference type="EC" id="2.7.11.1"/>
    </reaction>
</comment>
<keyword evidence="13" id="KW-1185">Reference proteome</keyword>
<keyword evidence="5 12" id="KW-0418">Kinase</keyword>
<evidence type="ECO:0000256" key="2">
    <source>
        <dbReference type="ARBA" id="ARBA00022527"/>
    </source>
</evidence>
<gene>
    <name evidence="12" type="ORF">JD78_03540</name>
</gene>
<evidence type="ECO:0000256" key="9">
    <source>
        <dbReference type="SAM" id="MobiDB-lite"/>
    </source>
</evidence>
<keyword evidence="4" id="KW-0547">Nucleotide-binding</keyword>
<dbReference type="PANTHER" id="PTHR43289">
    <property type="entry name" value="MITOGEN-ACTIVATED PROTEIN KINASE KINASE KINASE 20-RELATED"/>
    <property type="match status" value="1"/>
</dbReference>
<dbReference type="CDD" id="cd14014">
    <property type="entry name" value="STKc_PknB_like"/>
    <property type="match status" value="1"/>
</dbReference>
<dbReference type="EMBL" id="VLKF01000001">
    <property type="protein sequence ID" value="TWH74991.1"/>
    <property type="molecule type" value="Genomic_DNA"/>
</dbReference>
<dbReference type="SMART" id="SM00220">
    <property type="entry name" value="S_TKc"/>
    <property type="match status" value="1"/>
</dbReference>
<evidence type="ECO:0000313" key="13">
    <source>
        <dbReference type="Proteomes" id="UP000321490"/>
    </source>
</evidence>
<keyword evidence="3" id="KW-0808">Transferase</keyword>
<organism evidence="12 13">
    <name type="scientific">Modestobacter roseus</name>
    <dbReference type="NCBI Taxonomy" id="1181884"/>
    <lineage>
        <taxon>Bacteria</taxon>
        <taxon>Bacillati</taxon>
        <taxon>Actinomycetota</taxon>
        <taxon>Actinomycetes</taxon>
        <taxon>Geodermatophilales</taxon>
        <taxon>Geodermatophilaceae</taxon>
        <taxon>Modestobacter</taxon>
    </lineage>
</organism>
<comment type="caution">
    <text evidence="12">The sequence shown here is derived from an EMBL/GenBank/DDBJ whole genome shotgun (WGS) entry which is preliminary data.</text>
</comment>
<feature type="region of interest" description="Disordered" evidence="9">
    <location>
        <begin position="474"/>
        <end position="575"/>
    </location>
</feature>
<dbReference type="PROSITE" id="PS00108">
    <property type="entry name" value="PROTEIN_KINASE_ST"/>
    <property type="match status" value="1"/>
</dbReference>
<feature type="region of interest" description="Disordered" evidence="9">
    <location>
        <begin position="377"/>
        <end position="396"/>
    </location>
</feature>
<protein>
    <recommendedName>
        <fullName evidence="1">non-specific serine/threonine protein kinase</fullName>
        <ecNumber evidence="1">2.7.11.1</ecNumber>
    </recommendedName>
</protein>
<dbReference type="InterPro" id="IPR008271">
    <property type="entry name" value="Ser/Thr_kinase_AS"/>
</dbReference>
<dbReference type="GO" id="GO:0045717">
    <property type="term" value="P:negative regulation of fatty acid biosynthetic process"/>
    <property type="evidence" value="ECO:0007669"/>
    <property type="project" value="UniProtKB-ARBA"/>
</dbReference>
<sequence>MAVRVGTVLAGRYEITAPIATGGMGEVWQAKDLTLGRAVAVKILKSEYTGDSNFLIRFRNEARHTAALSHPNIASVYDYGEVTEEGQRLAYLVMEYVEGKPLVTILAERGRLTPQQTLDVLGQAGEGLSAAHAAGMVHRDIKPGNLLVRPDGVVKLTDFGIAYARDAAPLTRTGMVVGTAQYLSPEQAQGHVVTAASDVYSLGVLGYECIAGVRPFDGESQVAIALAQINRPPPPMPADVPRPVRALIERALAKDPAARFPDGGAFAAVVRQVAAGGQAPPSTALTTVLGQDDVSTTMLPATDPAAVRGPATAPRTMPPLAAGSADEDRWSGSAWDEDEPDPAARRRRVLLAIGAVVLVLAVAGGLFAVLTNGGGGENTADQDTPPVVDTQAASTNSTGGIDFDISYYVGDPVDEVTEQLTALELVVRTEDATEDQLALVGRELAEDTVVTATPPRGPLDRGDEVVLYVAADDYAPDEETEAGPSTTPTDSATAGRPDDGTASPTATATLTVTQTRPNPPATTAGTPTTPRSNPPATPTTTAAPPPEEPTTSPPATTTAAETTAAAALRSTQDTP</sequence>
<dbReference type="Proteomes" id="UP000321490">
    <property type="component" value="Unassembled WGS sequence"/>
</dbReference>
<dbReference type="Pfam" id="PF00069">
    <property type="entry name" value="Pkinase"/>
    <property type="match status" value="1"/>
</dbReference>
<evidence type="ECO:0000256" key="10">
    <source>
        <dbReference type="SAM" id="Phobius"/>
    </source>
</evidence>
<feature type="compositionally biased region" description="Low complexity" evidence="9">
    <location>
        <begin position="553"/>
        <end position="567"/>
    </location>
</feature>
<evidence type="ECO:0000256" key="6">
    <source>
        <dbReference type="ARBA" id="ARBA00022840"/>
    </source>
</evidence>
<keyword evidence="10" id="KW-1133">Transmembrane helix</keyword>
<dbReference type="AlphaFoldDB" id="A0A562IVE4"/>
<evidence type="ECO:0000256" key="3">
    <source>
        <dbReference type="ARBA" id="ARBA00022679"/>
    </source>
</evidence>
<dbReference type="FunFam" id="3.30.200.20:FF:000035">
    <property type="entry name" value="Serine/threonine protein kinase Stk1"/>
    <property type="match status" value="1"/>
</dbReference>
<dbReference type="GO" id="GO:0004674">
    <property type="term" value="F:protein serine/threonine kinase activity"/>
    <property type="evidence" value="ECO:0007669"/>
    <property type="project" value="UniProtKB-KW"/>
</dbReference>
<feature type="transmembrane region" description="Helical" evidence="10">
    <location>
        <begin position="349"/>
        <end position="370"/>
    </location>
</feature>
<keyword evidence="10" id="KW-0472">Membrane</keyword>
<evidence type="ECO:0000259" key="11">
    <source>
        <dbReference type="PROSITE" id="PS50011"/>
    </source>
</evidence>
<evidence type="ECO:0000313" key="12">
    <source>
        <dbReference type="EMBL" id="TWH74991.1"/>
    </source>
</evidence>
<feature type="compositionally biased region" description="Pro residues" evidence="9">
    <location>
        <begin position="532"/>
        <end position="552"/>
    </location>
</feature>
<proteinExistence type="predicted"/>
<evidence type="ECO:0000256" key="8">
    <source>
        <dbReference type="ARBA" id="ARBA00048679"/>
    </source>
</evidence>
<dbReference type="RefSeq" id="WP_208104138.1">
    <property type="nucleotide sequence ID" value="NZ_VLKF01000001.1"/>
</dbReference>
<dbReference type="InterPro" id="IPR000719">
    <property type="entry name" value="Prot_kinase_dom"/>
</dbReference>
<dbReference type="InterPro" id="IPR011009">
    <property type="entry name" value="Kinase-like_dom_sf"/>
</dbReference>